<evidence type="ECO:0008006" key="4">
    <source>
        <dbReference type="Google" id="ProtNLM"/>
    </source>
</evidence>
<dbReference type="SUPFAM" id="SSF53300">
    <property type="entry name" value="vWA-like"/>
    <property type="match status" value="1"/>
</dbReference>
<accession>A0A972VU40</accession>
<keyword evidence="1" id="KW-0812">Transmembrane</keyword>
<evidence type="ECO:0000313" key="2">
    <source>
        <dbReference type="EMBL" id="NQV64278.1"/>
    </source>
</evidence>
<gene>
    <name evidence="2" type="ORF">HQ497_02835</name>
</gene>
<protein>
    <recommendedName>
        <fullName evidence="4">VWA domain-containing protein</fullName>
    </recommendedName>
</protein>
<dbReference type="EMBL" id="JABMOJ010000103">
    <property type="protein sequence ID" value="NQV64278.1"/>
    <property type="molecule type" value="Genomic_DNA"/>
</dbReference>
<dbReference type="InterPro" id="IPR036465">
    <property type="entry name" value="vWFA_dom_sf"/>
</dbReference>
<feature type="transmembrane region" description="Helical" evidence="1">
    <location>
        <begin position="6"/>
        <end position="26"/>
    </location>
</feature>
<evidence type="ECO:0000313" key="3">
    <source>
        <dbReference type="Proteomes" id="UP000754644"/>
    </source>
</evidence>
<keyword evidence="1" id="KW-0472">Membrane</keyword>
<evidence type="ECO:0000256" key="1">
    <source>
        <dbReference type="SAM" id="Phobius"/>
    </source>
</evidence>
<comment type="caution">
    <text evidence="2">The sequence shown here is derived from an EMBL/GenBank/DDBJ whole genome shotgun (WGS) entry which is preliminary data.</text>
</comment>
<dbReference type="Proteomes" id="UP000754644">
    <property type="component" value="Unassembled WGS sequence"/>
</dbReference>
<reference evidence="2" key="1">
    <citation type="submission" date="2020-05" db="EMBL/GenBank/DDBJ databases">
        <title>Sulfur intermediates as new biogeochemical hubs in an aquatic model microbial ecosystem.</title>
        <authorList>
            <person name="Vigneron A."/>
        </authorList>
    </citation>
    <scope>NUCLEOTIDE SEQUENCE</scope>
    <source>
        <strain evidence="2">Bin.250</strain>
    </source>
</reference>
<dbReference type="AlphaFoldDB" id="A0A972VU40"/>
<name>A0A972VU40_9GAMM</name>
<proteinExistence type="predicted"/>
<feature type="non-terminal residue" evidence="2">
    <location>
        <position position="1"/>
    </location>
</feature>
<sequence>VSIVAFLDVIACGFGAIVLLVLILPVGEHEAKGDSEVYQKIGAMRNQVQSLRSGNSLLELDFVSMRAALSVLATSQDSDSRNEGAADTSIAMLKKELLSVSAAADSLELELKQKLLYTGVESQGPPSRSYGIPVDSDYLVFVIDTSGSMKKIWPRVISKVSEILRNYPRLKGFQILSDQGEFLYAGKQNWLQADKRSFDAVQAKLLNWNAYSNSSPVEGIRVAIERLYRPGLKIGLFVAGDDYTGNDFDVFLAEIESIRAKAGASAQLRIHALGFFNEAFSQYPERFGRLMQILTFDHGGAFLYIGNQTPQQLTISRGRPTPARD</sequence>
<organism evidence="2 3">
    <name type="scientific">SAR86 cluster bacterium</name>
    <dbReference type="NCBI Taxonomy" id="2030880"/>
    <lineage>
        <taxon>Bacteria</taxon>
        <taxon>Pseudomonadati</taxon>
        <taxon>Pseudomonadota</taxon>
        <taxon>Gammaproteobacteria</taxon>
        <taxon>SAR86 cluster</taxon>
    </lineage>
</organism>
<keyword evidence="1" id="KW-1133">Transmembrane helix</keyword>